<dbReference type="EC" id="3.5.2.10" evidence="6"/>
<evidence type="ECO:0000256" key="3">
    <source>
        <dbReference type="ARBA" id="ARBA00022801"/>
    </source>
</evidence>
<comment type="caution">
    <text evidence="6">The sequence shown here is derived from an EMBL/GenBank/DDBJ whole genome shotgun (WGS) entry which is preliminary data.</text>
</comment>
<dbReference type="AlphaFoldDB" id="A0AAW5BPE3"/>
<name>A0AAW5BPE3_9FIRM</name>
<evidence type="ECO:0000313" key="6">
    <source>
        <dbReference type="EMBL" id="MCG4746090.1"/>
    </source>
</evidence>
<gene>
    <name evidence="6" type="ORF">L0N08_11750</name>
</gene>
<proteinExistence type="inferred from homology"/>
<dbReference type="Proteomes" id="UP001299608">
    <property type="component" value="Unassembled WGS sequence"/>
</dbReference>
<dbReference type="GO" id="GO:0046872">
    <property type="term" value="F:metal ion binding"/>
    <property type="evidence" value="ECO:0007669"/>
    <property type="project" value="UniProtKB-KW"/>
</dbReference>
<dbReference type="SUPFAM" id="SSF102215">
    <property type="entry name" value="Creatininase"/>
    <property type="match status" value="1"/>
</dbReference>
<dbReference type="GO" id="GO:0006601">
    <property type="term" value="P:creatine biosynthetic process"/>
    <property type="evidence" value="ECO:0007669"/>
    <property type="project" value="InterPro"/>
</dbReference>
<dbReference type="InterPro" id="IPR003785">
    <property type="entry name" value="Creatininase/forma_Hydrolase"/>
</dbReference>
<dbReference type="PANTHER" id="PTHR35005:SF1">
    <property type="entry name" value="2-AMINO-5-FORMYLAMINO-6-RIBOSYLAMINOPYRIMIDIN-4(3H)-ONE 5'-MONOPHOSPHATE DEFORMYLASE"/>
    <property type="match status" value="1"/>
</dbReference>
<dbReference type="GeneID" id="97209204"/>
<keyword evidence="3 6" id="KW-0378">Hydrolase</keyword>
<dbReference type="GO" id="GO:0016811">
    <property type="term" value="F:hydrolase activity, acting on carbon-nitrogen (but not peptide) bonds, in linear amides"/>
    <property type="evidence" value="ECO:0007669"/>
    <property type="project" value="TreeGrafter"/>
</dbReference>
<dbReference type="GO" id="GO:0009231">
    <property type="term" value="P:riboflavin biosynthetic process"/>
    <property type="evidence" value="ECO:0007669"/>
    <property type="project" value="TreeGrafter"/>
</dbReference>
<evidence type="ECO:0000256" key="5">
    <source>
        <dbReference type="ARBA" id="ARBA00024029"/>
    </source>
</evidence>
<reference evidence="6" key="1">
    <citation type="submission" date="2022-01" db="EMBL/GenBank/DDBJ databases">
        <title>Collection of gut derived symbiotic bacterial strains cultured from healthy donors.</title>
        <authorList>
            <person name="Lin H."/>
            <person name="Kohout C."/>
            <person name="Waligurski E."/>
            <person name="Pamer E.G."/>
        </authorList>
    </citation>
    <scope>NUCLEOTIDE SEQUENCE</scope>
    <source>
        <strain evidence="6">DFI.6.55</strain>
    </source>
</reference>
<protein>
    <submittedName>
        <fullName evidence="6">Creatininase</fullName>
        <ecNumber evidence="6">3.5.2.10</ecNumber>
    </submittedName>
</protein>
<evidence type="ECO:0000256" key="2">
    <source>
        <dbReference type="ARBA" id="ARBA00022723"/>
    </source>
</evidence>
<dbReference type="Gene3D" id="3.40.50.10310">
    <property type="entry name" value="Creatininase"/>
    <property type="match status" value="1"/>
</dbReference>
<dbReference type="InterPro" id="IPR031034">
    <property type="entry name" value="Creatininase"/>
</dbReference>
<evidence type="ECO:0000313" key="7">
    <source>
        <dbReference type="Proteomes" id="UP001299608"/>
    </source>
</evidence>
<dbReference type="RefSeq" id="WP_202048802.1">
    <property type="nucleotide sequence ID" value="NZ_BAABZL010000001.1"/>
</dbReference>
<dbReference type="NCBIfam" id="TIGR04448">
    <property type="entry name" value="creatininase"/>
    <property type="match status" value="1"/>
</dbReference>
<comment type="similarity">
    <text evidence="5">Belongs to the creatininase superfamily.</text>
</comment>
<dbReference type="GO" id="GO:0006602">
    <property type="term" value="P:creatinine catabolic process"/>
    <property type="evidence" value="ECO:0007669"/>
    <property type="project" value="InterPro"/>
</dbReference>
<dbReference type="EMBL" id="JAKNGE010000012">
    <property type="protein sequence ID" value="MCG4746090.1"/>
    <property type="molecule type" value="Genomic_DNA"/>
</dbReference>
<accession>A0AAW5BPE3</accession>
<dbReference type="Pfam" id="PF02633">
    <property type="entry name" value="Creatininase"/>
    <property type="match status" value="1"/>
</dbReference>
<organism evidence="6 7">
    <name type="scientific">Enterocloster aldenensis</name>
    <dbReference type="NCBI Taxonomy" id="358742"/>
    <lineage>
        <taxon>Bacteria</taxon>
        <taxon>Bacillati</taxon>
        <taxon>Bacillota</taxon>
        <taxon>Clostridia</taxon>
        <taxon>Lachnospirales</taxon>
        <taxon>Lachnospiraceae</taxon>
        <taxon>Enterocloster</taxon>
    </lineage>
</organism>
<keyword evidence="4" id="KW-0862">Zinc</keyword>
<dbReference type="InterPro" id="IPR024087">
    <property type="entry name" value="Creatininase-like_sf"/>
</dbReference>
<sequence length="254" mass="28423">MNTRWDLIRMEKMTWMDFAQKTDSFIILPVGSMEQHGPHLPLNVDSVIAENFSFRLAEELDAVVAPTLKYGYKSKPLSGGGPLFPGTIDLSGLTLQTNIMELIDEFYKDGFRKIFILNAHFENEAFIVEALDIASSKYGDDLLLITSNWWDPLPQETIDAVFDQIPFPGWALEHAAVTETSLMMYFAPDLVHEERMVDTKGAIPCCYIKYPIEKDAIPGTGVLATAYSSSAEKGEILSDAVLKRLIDILTPYCS</sequence>
<comment type="cofactor">
    <cofactor evidence="1">
        <name>Zn(2+)</name>
        <dbReference type="ChEBI" id="CHEBI:29105"/>
    </cofactor>
</comment>
<dbReference type="GO" id="GO:0047789">
    <property type="term" value="F:creatininase activity"/>
    <property type="evidence" value="ECO:0007669"/>
    <property type="project" value="UniProtKB-EC"/>
</dbReference>
<keyword evidence="2" id="KW-0479">Metal-binding</keyword>
<evidence type="ECO:0000256" key="1">
    <source>
        <dbReference type="ARBA" id="ARBA00001947"/>
    </source>
</evidence>
<dbReference type="PANTHER" id="PTHR35005">
    <property type="entry name" value="3-DEHYDRO-SCYLLO-INOSOSE HYDROLASE"/>
    <property type="match status" value="1"/>
</dbReference>
<evidence type="ECO:0000256" key="4">
    <source>
        <dbReference type="ARBA" id="ARBA00022833"/>
    </source>
</evidence>